<accession>K0NS71</accession>
<name>K0NS71_9LACO</name>
<dbReference type="AlphaFoldDB" id="K0NS71"/>
<feature type="domain" description="PRD" evidence="2">
    <location>
        <begin position="65"/>
        <end position="170"/>
    </location>
</feature>
<dbReference type="EMBL" id="CALZ01000057">
    <property type="protein sequence ID" value="CCK83221.1"/>
    <property type="molecule type" value="Genomic_DNA"/>
</dbReference>
<dbReference type="SMART" id="SM01061">
    <property type="entry name" value="CAT_RBD"/>
    <property type="match status" value="1"/>
</dbReference>
<comment type="caution">
    <text evidence="3">The sequence shown here is derived from an EMBL/GenBank/DDBJ whole genome shotgun (WGS) entry which is preliminary data.</text>
</comment>
<dbReference type="InterPro" id="IPR036634">
    <property type="entry name" value="PRD_sf"/>
</dbReference>
<dbReference type="RefSeq" id="WP_008460363.1">
    <property type="nucleotide sequence ID" value="NZ_CALZ01000057.1"/>
</dbReference>
<reference evidence="3 4" key="1">
    <citation type="submission" date="2012-08" db="EMBL/GenBank/DDBJ databases">
        <title>Draft Genome Sequences of Lactobacillus equicursoris CIP 110162T, isolated from thoroughbred racehorse feces and Lactobacillus sp. CRBIP 24.137 isolated from urine of human.</title>
        <authorList>
            <person name="Cousin S."/>
            <person name="Loux V."/>
            <person name="Ma L."/>
            <person name="Creno S."/>
            <person name="Clermont D."/>
            <person name="Bizet C."/>
            <person name="Bouchier C."/>
        </authorList>
    </citation>
    <scope>NUCLEOTIDE SEQUENCE [LARGE SCALE GENOMIC DNA]</scope>
    <source>
        <strain evidence="3 4">66c</strain>
    </source>
</reference>
<evidence type="ECO:0000313" key="3">
    <source>
        <dbReference type="EMBL" id="CCK83221.1"/>
    </source>
</evidence>
<evidence type="ECO:0000256" key="1">
    <source>
        <dbReference type="ARBA" id="ARBA00022737"/>
    </source>
</evidence>
<feature type="domain" description="PRD" evidence="2">
    <location>
        <begin position="171"/>
        <end position="283"/>
    </location>
</feature>
<dbReference type="OrthoDB" id="9813552at2"/>
<sequence length="284" mass="33192">MVIKKVLNNGAVLTTNQDGEEIIVLGKGIAFNKKAGDSIDETKIYKIFTPFDERQRSILLKTIHETDPIYFQISQKIVGRLKREENLDLADSVYITLTDHLATSVERGKKGLYLSNSFLWEIQNYYPKEFRYGLWALQLLNKQFNLKFPEDEAGFIAVHIINGELGNDISDFKKSIDFIKEVTKIVRYYFNIDIDYKSLAYNRFALHLKFFWKCMMYNQGNRSLGDLSDEILKVIKSSDIDAYKCALKIKDFIAEKYNYQLTNEEVMYIAIHINKITSDLRRRK</sequence>
<proteinExistence type="predicted"/>
<dbReference type="InterPro" id="IPR036650">
    <property type="entry name" value="CAT_RNA-bd_dom_sf"/>
</dbReference>
<dbReference type="SUPFAM" id="SSF50151">
    <property type="entry name" value="SacY-like RNA-binding domain"/>
    <property type="match status" value="1"/>
</dbReference>
<dbReference type="SUPFAM" id="SSF63520">
    <property type="entry name" value="PTS-regulatory domain, PRD"/>
    <property type="match status" value="2"/>
</dbReference>
<dbReference type="InterPro" id="IPR050661">
    <property type="entry name" value="BglG_antiterminators"/>
</dbReference>
<dbReference type="PANTHER" id="PTHR30185:SF15">
    <property type="entry name" value="CRYPTIC BETA-GLUCOSIDE BGL OPERON ANTITERMINATOR"/>
    <property type="match status" value="1"/>
</dbReference>
<dbReference type="InterPro" id="IPR011608">
    <property type="entry name" value="PRD"/>
</dbReference>
<dbReference type="Gene3D" id="1.10.1790.10">
    <property type="entry name" value="PRD domain"/>
    <property type="match status" value="2"/>
</dbReference>
<protein>
    <submittedName>
        <fullName evidence="3">Transcriptional antiterminator</fullName>
    </submittedName>
</protein>
<dbReference type="Gene3D" id="2.30.24.10">
    <property type="entry name" value="CAT RNA-binding domain"/>
    <property type="match status" value="1"/>
</dbReference>
<dbReference type="Proteomes" id="UP000009325">
    <property type="component" value="Unassembled WGS sequence"/>
</dbReference>
<dbReference type="Pfam" id="PF00874">
    <property type="entry name" value="PRD"/>
    <property type="match status" value="2"/>
</dbReference>
<dbReference type="PROSITE" id="PS51372">
    <property type="entry name" value="PRD_2"/>
    <property type="match status" value="2"/>
</dbReference>
<keyword evidence="1" id="KW-0677">Repeat</keyword>
<dbReference type="PANTHER" id="PTHR30185">
    <property type="entry name" value="CRYPTIC BETA-GLUCOSIDE BGL OPERON ANTITERMINATOR"/>
    <property type="match status" value="1"/>
</dbReference>
<dbReference type="GO" id="GO:0003723">
    <property type="term" value="F:RNA binding"/>
    <property type="evidence" value="ECO:0007669"/>
    <property type="project" value="InterPro"/>
</dbReference>
<gene>
    <name evidence="3" type="ORF">BN146_02935</name>
</gene>
<evidence type="ECO:0000313" key="4">
    <source>
        <dbReference type="Proteomes" id="UP000009325"/>
    </source>
</evidence>
<organism evidence="3 4">
    <name type="scientific">Lactobacillus equicursoris 66c</name>
    <dbReference type="NCBI Taxonomy" id="872326"/>
    <lineage>
        <taxon>Bacteria</taxon>
        <taxon>Bacillati</taxon>
        <taxon>Bacillota</taxon>
        <taxon>Bacilli</taxon>
        <taxon>Lactobacillales</taxon>
        <taxon>Lactobacillaceae</taxon>
        <taxon>Lactobacillus</taxon>
    </lineage>
</organism>
<dbReference type="GO" id="GO:0006355">
    <property type="term" value="P:regulation of DNA-templated transcription"/>
    <property type="evidence" value="ECO:0007669"/>
    <property type="project" value="InterPro"/>
</dbReference>
<dbReference type="InterPro" id="IPR004341">
    <property type="entry name" value="CAT_RNA-bd_dom"/>
</dbReference>
<dbReference type="Pfam" id="PF03123">
    <property type="entry name" value="CAT_RBD"/>
    <property type="match status" value="1"/>
</dbReference>
<evidence type="ECO:0000259" key="2">
    <source>
        <dbReference type="PROSITE" id="PS51372"/>
    </source>
</evidence>